<evidence type="ECO:0000313" key="2">
    <source>
        <dbReference type="Proteomes" id="UP000015524"/>
    </source>
</evidence>
<name>T0GDK5_9SPHN</name>
<reference evidence="1 2" key="1">
    <citation type="journal article" date="2013" name="Genome Announc.">
        <title>Draft Genome Sequence of a Hexachlorocyclohexane-Degrading Bacterium, Sphingobium baderi Strain LL03T.</title>
        <authorList>
            <person name="Kaur J."/>
            <person name="Verma H."/>
            <person name="Tripathi C."/>
            <person name="Khurana J.P."/>
            <person name="Lal R."/>
        </authorList>
    </citation>
    <scope>NUCLEOTIDE SEQUENCE [LARGE SCALE GENOMIC DNA]</scope>
    <source>
        <strain evidence="1 2">LL03</strain>
    </source>
</reference>
<dbReference type="PATRIC" id="fig|1114964.8.peg.1186"/>
<sequence>MRDFLDKTTIFTQGAPDLRCIVAARTLPASDL</sequence>
<dbReference type="EMBL" id="ATIB01000084">
    <property type="protein sequence ID" value="EQA98132.1"/>
    <property type="molecule type" value="Genomic_DNA"/>
</dbReference>
<keyword evidence="2" id="KW-1185">Reference proteome</keyword>
<organism evidence="1 2">
    <name type="scientific">Sphingobium baderi LL03</name>
    <dbReference type="NCBI Taxonomy" id="1114964"/>
    <lineage>
        <taxon>Bacteria</taxon>
        <taxon>Pseudomonadati</taxon>
        <taxon>Pseudomonadota</taxon>
        <taxon>Alphaproteobacteria</taxon>
        <taxon>Sphingomonadales</taxon>
        <taxon>Sphingomonadaceae</taxon>
        <taxon>Sphingobium</taxon>
    </lineage>
</organism>
<proteinExistence type="predicted"/>
<dbReference type="AlphaFoldDB" id="T0GDK5"/>
<comment type="caution">
    <text evidence="1">The sequence shown here is derived from an EMBL/GenBank/DDBJ whole genome shotgun (WGS) entry which is preliminary data.</text>
</comment>
<dbReference type="Proteomes" id="UP000015524">
    <property type="component" value="Unassembled WGS sequence"/>
</dbReference>
<evidence type="ECO:0000313" key="1">
    <source>
        <dbReference type="EMBL" id="EQA98132.1"/>
    </source>
</evidence>
<protein>
    <submittedName>
        <fullName evidence="1">Uncharacterized protein</fullName>
    </submittedName>
</protein>
<accession>T0GDK5</accession>
<gene>
    <name evidence="1" type="ORF">L485_18830</name>
</gene>